<evidence type="ECO:0000256" key="7">
    <source>
        <dbReference type="RuleBase" id="RU003346"/>
    </source>
</evidence>
<dbReference type="EMBL" id="JAANYQ010000022">
    <property type="protein sequence ID" value="KAF4119680.1"/>
    <property type="molecule type" value="Genomic_DNA"/>
</dbReference>
<evidence type="ECO:0000259" key="10">
    <source>
        <dbReference type="PROSITE" id="PS50850"/>
    </source>
</evidence>
<keyword evidence="3 7" id="KW-0813">Transport</keyword>
<dbReference type="Pfam" id="PF00083">
    <property type="entry name" value="Sugar_tr"/>
    <property type="match status" value="1"/>
</dbReference>
<evidence type="ECO:0000256" key="8">
    <source>
        <dbReference type="SAM" id="MobiDB-lite"/>
    </source>
</evidence>
<comment type="caution">
    <text evidence="11">The sequence shown here is derived from an EMBL/GenBank/DDBJ whole genome shotgun (WGS) entry which is preliminary data.</text>
</comment>
<evidence type="ECO:0000256" key="5">
    <source>
        <dbReference type="ARBA" id="ARBA00022989"/>
    </source>
</evidence>
<feature type="transmembrane region" description="Helical" evidence="9">
    <location>
        <begin position="134"/>
        <end position="157"/>
    </location>
</feature>
<dbReference type="Proteomes" id="UP000749293">
    <property type="component" value="Unassembled WGS sequence"/>
</dbReference>
<feature type="transmembrane region" description="Helical" evidence="9">
    <location>
        <begin position="15"/>
        <end position="38"/>
    </location>
</feature>
<evidence type="ECO:0000256" key="6">
    <source>
        <dbReference type="ARBA" id="ARBA00023136"/>
    </source>
</evidence>
<feature type="domain" description="Major facilitator superfamily (MFS) profile" evidence="10">
    <location>
        <begin position="1"/>
        <end position="421"/>
    </location>
</feature>
<evidence type="ECO:0000256" key="9">
    <source>
        <dbReference type="SAM" id="Phobius"/>
    </source>
</evidence>
<feature type="transmembrane region" description="Helical" evidence="9">
    <location>
        <begin position="267"/>
        <end position="288"/>
    </location>
</feature>
<feature type="transmembrane region" description="Helical" evidence="9">
    <location>
        <begin position="103"/>
        <end position="122"/>
    </location>
</feature>
<accession>A0A9P4YPJ0</accession>
<dbReference type="PROSITE" id="PS51257">
    <property type="entry name" value="PROKAR_LIPOPROTEIN"/>
    <property type="match status" value="1"/>
</dbReference>
<evidence type="ECO:0000313" key="11">
    <source>
        <dbReference type="EMBL" id="KAF4119680.1"/>
    </source>
</evidence>
<proteinExistence type="inferred from homology"/>
<dbReference type="AlphaFoldDB" id="A0A9P4YPJ0"/>
<evidence type="ECO:0000256" key="4">
    <source>
        <dbReference type="ARBA" id="ARBA00022692"/>
    </source>
</evidence>
<dbReference type="InterPro" id="IPR050360">
    <property type="entry name" value="MFS_Sugar_Transporters"/>
</dbReference>
<sequence length="455" mass="48937">MAAFKSQMGDFSDTIHGVVVSSSLITGAISACVAGILADKYGRIKMISIGAFIDGVGAAIECGSPSIGVFILGRLIKGAGNGLFLSGVYVQVSEISPSRLRGVLTSLPQFTIVSAIVIGYFVCYGTATIEHSSASWRIPLAMASGLAFSLGALVLIVPPSPRWLLAKGDKDRARHTVQRLGFDRQEQDDLLEREPEDLHLEQELSESFLESLVHMLGDFKEAFSKPYRSRTLFGCFILAMQQLAGIDGVLYYAPILFRRAGLKSSEASFLASGVSAIVIFVATFVATFMADRWGRRTSSLVGGVSITTVMALMGGLYAGNRVHPDNGVGRWVVIVCIYLFAFIYSATWALSFRIYLVESLPRKTRSSASSLAQSANWVANYVVALITPVLLSASTSAAYFLFGGMALIATVGIAFFMVETRGASLEEIEDAYNTARSAESEKRSHTDCTVTPLEA</sequence>
<dbReference type="GO" id="GO:0016020">
    <property type="term" value="C:membrane"/>
    <property type="evidence" value="ECO:0007669"/>
    <property type="project" value="UniProtKB-SubCell"/>
</dbReference>
<evidence type="ECO:0000256" key="2">
    <source>
        <dbReference type="ARBA" id="ARBA00010992"/>
    </source>
</evidence>
<feature type="region of interest" description="Disordered" evidence="8">
    <location>
        <begin position="436"/>
        <end position="455"/>
    </location>
</feature>
<keyword evidence="6 9" id="KW-0472">Membrane</keyword>
<feature type="transmembrane region" description="Helical" evidence="9">
    <location>
        <begin position="300"/>
        <end position="319"/>
    </location>
</feature>
<reference evidence="11" key="1">
    <citation type="submission" date="2020-03" db="EMBL/GenBank/DDBJ databases">
        <title>Site-based positive gene gene selection in Geosmithia morbida across the United States reveals a broad range of putative effectors and factors for local host and environmental adapation.</title>
        <authorList>
            <person name="Onufrak A."/>
            <person name="Murdoch R.W."/>
            <person name="Gazis R."/>
            <person name="Huff M."/>
            <person name="Staton M."/>
            <person name="Klingeman W."/>
            <person name="Hadziabdic D."/>
        </authorList>
    </citation>
    <scope>NUCLEOTIDE SEQUENCE</scope>
    <source>
        <strain evidence="11">1262</strain>
    </source>
</reference>
<dbReference type="PANTHER" id="PTHR48022">
    <property type="entry name" value="PLASTIDIC GLUCOSE TRANSPORTER 4"/>
    <property type="match status" value="1"/>
</dbReference>
<dbReference type="GO" id="GO:0005351">
    <property type="term" value="F:carbohydrate:proton symporter activity"/>
    <property type="evidence" value="ECO:0007669"/>
    <property type="project" value="TreeGrafter"/>
</dbReference>
<feature type="transmembrane region" description="Helical" evidence="9">
    <location>
        <begin position="331"/>
        <end position="356"/>
    </location>
</feature>
<dbReference type="Gene3D" id="1.20.1250.20">
    <property type="entry name" value="MFS general substrate transporter like domains"/>
    <property type="match status" value="1"/>
</dbReference>
<dbReference type="FunFam" id="1.20.1250.20:FF:000134">
    <property type="entry name" value="MFS sugar transporter protein"/>
    <property type="match status" value="1"/>
</dbReference>
<name>A0A9P4YPJ0_9HYPO</name>
<dbReference type="OrthoDB" id="5399138at2759"/>
<dbReference type="InterPro" id="IPR036259">
    <property type="entry name" value="MFS_trans_sf"/>
</dbReference>
<keyword evidence="4 9" id="KW-0812">Transmembrane</keyword>
<gene>
    <name evidence="11" type="ORF">GMORB2_4589</name>
</gene>
<dbReference type="GeneID" id="55970817"/>
<dbReference type="InterPro" id="IPR003663">
    <property type="entry name" value="Sugar/inositol_transpt"/>
</dbReference>
<dbReference type="InterPro" id="IPR005828">
    <property type="entry name" value="MFS_sugar_transport-like"/>
</dbReference>
<feature type="transmembrane region" description="Helical" evidence="9">
    <location>
        <begin position="232"/>
        <end position="255"/>
    </location>
</feature>
<comment type="subcellular location">
    <subcellularLocation>
        <location evidence="1">Membrane</location>
        <topology evidence="1">Multi-pass membrane protein</topology>
    </subcellularLocation>
</comment>
<dbReference type="SUPFAM" id="SSF103473">
    <property type="entry name" value="MFS general substrate transporter"/>
    <property type="match status" value="1"/>
</dbReference>
<feature type="transmembrane region" description="Helical" evidence="9">
    <location>
        <begin position="377"/>
        <end position="393"/>
    </location>
</feature>
<organism evidence="11 12">
    <name type="scientific">Geosmithia morbida</name>
    <dbReference type="NCBI Taxonomy" id="1094350"/>
    <lineage>
        <taxon>Eukaryota</taxon>
        <taxon>Fungi</taxon>
        <taxon>Dikarya</taxon>
        <taxon>Ascomycota</taxon>
        <taxon>Pezizomycotina</taxon>
        <taxon>Sordariomycetes</taxon>
        <taxon>Hypocreomycetidae</taxon>
        <taxon>Hypocreales</taxon>
        <taxon>Bionectriaceae</taxon>
        <taxon>Geosmithia</taxon>
    </lineage>
</organism>
<evidence type="ECO:0000256" key="1">
    <source>
        <dbReference type="ARBA" id="ARBA00004141"/>
    </source>
</evidence>
<feature type="transmembrane region" description="Helical" evidence="9">
    <location>
        <begin position="399"/>
        <end position="418"/>
    </location>
</feature>
<dbReference type="InterPro" id="IPR020846">
    <property type="entry name" value="MFS_dom"/>
</dbReference>
<keyword evidence="12" id="KW-1185">Reference proteome</keyword>
<dbReference type="NCBIfam" id="TIGR00879">
    <property type="entry name" value="SP"/>
    <property type="match status" value="1"/>
</dbReference>
<protein>
    <submittedName>
        <fullName evidence="11">Sugar (And other) transporter</fullName>
    </submittedName>
</protein>
<evidence type="ECO:0000313" key="12">
    <source>
        <dbReference type="Proteomes" id="UP000749293"/>
    </source>
</evidence>
<dbReference type="RefSeq" id="XP_035318332.1">
    <property type="nucleotide sequence ID" value="XM_035466563.1"/>
</dbReference>
<comment type="similarity">
    <text evidence="2 7">Belongs to the major facilitator superfamily. Sugar transporter (TC 2.A.1.1) family.</text>
</comment>
<keyword evidence="5 9" id="KW-1133">Transmembrane helix</keyword>
<evidence type="ECO:0000256" key="3">
    <source>
        <dbReference type="ARBA" id="ARBA00022448"/>
    </source>
</evidence>
<dbReference type="PANTHER" id="PTHR48022:SF2">
    <property type="entry name" value="PLASTIDIC GLUCOSE TRANSPORTER 4"/>
    <property type="match status" value="1"/>
</dbReference>
<dbReference type="PROSITE" id="PS50850">
    <property type="entry name" value="MFS"/>
    <property type="match status" value="1"/>
</dbReference>